<dbReference type="OrthoDB" id="7803779at2"/>
<keyword evidence="4" id="KW-1185">Reference proteome</keyword>
<name>A0A1Y5SFM8_9RHOB</name>
<dbReference type="PANTHER" id="PTHR32309">
    <property type="entry name" value="TYROSINE-PROTEIN KINASE"/>
    <property type="match status" value="1"/>
</dbReference>
<dbReference type="AlphaFoldDB" id="A0A1Y5SFM8"/>
<keyword evidence="2" id="KW-0472">Membrane</keyword>
<dbReference type="GO" id="GO:0004713">
    <property type="term" value="F:protein tyrosine kinase activity"/>
    <property type="evidence" value="ECO:0007669"/>
    <property type="project" value="TreeGrafter"/>
</dbReference>
<dbReference type="EMBL" id="FWFL01000004">
    <property type="protein sequence ID" value="SLN38007.1"/>
    <property type="molecule type" value="Genomic_DNA"/>
</dbReference>
<evidence type="ECO:0000313" key="4">
    <source>
        <dbReference type="Proteomes" id="UP000193827"/>
    </source>
</evidence>
<evidence type="ECO:0000313" key="3">
    <source>
        <dbReference type="EMBL" id="SLN38007.1"/>
    </source>
</evidence>
<keyword evidence="1" id="KW-0175">Coiled coil</keyword>
<sequence length="439" mass="48126">MPNSNASEEERIKAWRAERARIAEADKAARLLQREAERIQAAETAKEDRKDAALTLLSSSRKGASQGRINATSISGWFSKLGNWQLFFAMVVGPMILVMFYLFVIATPLYEAQSVIAITKSSDAGTGSRSGLLGSLEKPSNLPEVFRAHSYINSQALMDSLEAELALVSELSSDAIDPIQRLRTIPFLSLSKSMQFDRFVESSIDIQSGLLTLYVRAPSNAQAISVSESVLRNAEIQVSTLGQQLFDKRQSHAAEVRAAAETQVADAQASLVDLQFKYQEVDPRNRVESIYARIKELEDEAQRLDNEVQKAEIAGIGDSPQTSKLVALEAHIRDQIKQERSKLVAPNGPSATSLNNLLMEYELASLEVDLAREAVKTAIEAQAEAGREAALSRSLFQVVVPPRTAQTPIYPRKPGTLLLVMIICLTCFAAATTFRAAKT</sequence>
<feature type="coiled-coil region" evidence="1">
    <location>
        <begin position="287"/>
        <end position="314"/>
    </location>
</feature>
<evidence type="ECO:0000256" key="2">
    <source>
        <dbReference type="SAM" id="Phobius"/>
    </source>
</evidence>
<evidence type="ECO:0000256" key="1">
    <source>
        <dbReference type="SAM" id="Coils"/>
    </source>
</evidence>
<dbReference type="InterPro" id="IPR050445">
    <property type="entry name" value="Bact_polysacc_biosynth/exp"/>
</dbReference>
<dbReference type="GO" id="GO:0005886">
    <property type="term" value="C:plasma membrane"/>
    <property type="evidence" value="ECO:0007669"/>
    <property type="project" value="TreeGrafter"/>
</dbReference>
<gene>
    <name evidence="3" type="ORF">PEL8287_01849</name>
</gene>
<dbReference type="Proteomes" id="UP000193827">
    <property type="component" value="Unassembled WGS sequence"/>
</dbReference>
<dbReference type="PANTHER" id="PTHR32309:SF13">
    <property type="entry name" value="FERRIC ENTEROBACTIN TRANSPORT PROTEIN FEPE"/>
    <property type="match status" value="1"/>
</dbReference>
<reference evidence="3 4" key="1">
    <citation type="submission" date="2017-03" db="EMBL/GenBank/DDBJ databases">
        <authorList>
            <person name="Afonso C.L."/>
            <person name="Miller P.J."/>
            <person name="Scott M.A."/>
            <person name="Spackman E."/>
            <person name="Goraichik I."/>
            <person name="Dimitrov K.M."/>
            <person name="Suarez D.L."/>
            <person name="Swayne D.E."/>
        </authorList>
    </citation>
    <scope>NUCLEOTIDE SEQUENCE [LARGE SCALE GENOMIC DNA]</scope>
    <source>
        <strain evidence="3 4">CECT 8287</strain>
    </source>
</reference>
<feature type="coiled-coil region" evidence="1">
    <location>
        <begin position="5"/>
        <end position="45"/>
    </location>
</feature>
<keyword evidence="2" id="KW-0812">Transmembrane</keyword>
<feature type="transmembrane region" description="Helical" evidence="2">
    <location>
        <begin position="86"/>
        <end position="110"/>
    </location>
</feature>
<accession>A0A1Y5SFM8</accession>
<feature type="transmembrane region" description="Helical" evidence="2">
    <location>
        <begin position="417"/>
        <end position="437"/>
    </location>
</feature>
<keyword evidence="2" id="KW-1133">Transmembrane helix</keyword>
<proteinExistence type="predicted"/>
<dbReference type="RefSeq" id="WP_085892090.1">
    <property type="nucleotide sequence ID" value="NZ_FWFL01000004.1"/>
</dbReference>
<evidence type="ECO:0008006" key="5">
    <source>
        <dbReference type="Google" id="ProtNLM"/>
    </source>
</evidence>
<protein>
    <recommendedName>
        <fullName evidence="5">Chain length determinant protein</fullName>
    </recommendedName>
</protein>
<organism evidence="3 4">
    <name type="scientific">Roseovarius litorisediminis</name>
    <dbReference type="NCBI Taxonomy" id="1312363"/>
    <lineage>
        <taxon>Bacteria</taxon>
        <taxon>Pseudomonadati</taxon>
        <taxon>Pseudomonadota</taxon>
        <taxon>Alphaproteobacteria</taxon>
        <taxon>Rhodobacterales</taxon>
        <taxon>Roseobacteraceae</taxon>
        <taxon>Roseovarius</taxon>
    </lineage>
</organism>